<proteinExistence type="predicted"/>
<dbReference type="Proteomes" id="UP000887576">
    <property type="component" value="Unplaced"/>
</dbReference>
<dbReference type="WBParaSite" id="JU765_v2.g344.t2">
    <property type="protein sequence ID" value="JU765_v2.g344.t2"/>
    <property type="gene ID" value="JU765_v2.g344"/>
</dbReference>
<organism evidence="1 2">
    <name type="scientific">Panagrolaimus sp. JU765</name>
    <dbReference type="NCBI Taxonomy" id="591449"/>
    <lineage>
        <taxon>Eukaryota</taxon>
        <taxon>Metazoa</taxon>
        <taxon>Ecdysozoa</taxon>
        <taxon>Nematoda</taxon>
        <taxon>Chromadorea</taxon>
        <taxon>Rhabditida</taxon>
        <taxon>Tylenchina</taxon>
        <taxon>Panagrolaimomorpha</taxon>
        <taxon>Panagrolaimoidea</taxon>
        <taxon>Panagrolaimidae</taxon>
        <taxon>Panagrolaimus</taxon>
    </lineage>
</organism>
<reference evidence="2" key="1">
    <citation type="submission" date="2025-08" db="UniProtKB">
        <authorList>
            <consortium name="WormBaseParasite"/>
        </authorList>
    </citation>
    <scope>IDENTIFICATION</scope>
</reference>
<evidence type="ECO:0000313" key="1">
    <source>
        <dbReference type="Proteomes" id="UP000887576"/>
    </source>
</evidence>
<sequence>MIPDGIKNFKVLLDIMYGQSHVSDYKNNENLILLAQLLQYPEMEEQLREPSNPMYFPIPAASNGSQLYNLYSNYFLQNQLSSLISGLPQAFLPLQTPLPNPKMADLLAAGTNRLSTPVETARVAPPSPDSENGDQLIVSNDKEGWCRNKKYIETVDKGYRCTVCRKVYGRYNSVSYHVTIYHRNPPIRCGVEGCPFTTREARYIHFHKYYRHGIKLPGSIDLASRKCPFCRHISKSPAMLEKHICRHVQDCLKSGNQYSCLKCTFETTDQDMVFDHLKLHQREAVEEEIALSKQGKKLSKLRCSYTTSESKQNCNLAAIHQHYLMQQSTEMLQQDQEAFATKSLAFQLALQQLFKNGFPIMTNPSMLASTISDPLSAAMKTMDLMDDETESRPPSLYQESSRPRGDSLSSESSSI</sequence>
<protein>
    <submittedName>
        <fullName evidence="2">C2H2-type domain-containing protein</fullName>
    </submittedName>
</protein>
<evidence type="ECO:0000313" key="2">
    <source>
        <dbReference type="WBParaSite" id="JU765_v2.g344.t2"/>
    </source>
</evidence>
<accession>A0AC34R4R2</accession>
<name>A0AC34R4R2_9BILA</name>